<evidence type="ECO:0000259" key="6">
    <source>
        <dbReference type="PROSITE" id="PS50977"/>
    </source>
</evidence>
<dbReference type="RefSeq" id="WP_167683744.1">
    <property type="nucleotide sequence ID" value="NZ_QHLQ01000007.1"/>
</dbReference>
<organism evidence="7 8">
    <name type="scientific">Parasedimentitalea denitrificans</name>
    <dbReference type="NCBI Taxonomy" id="2211118"/>
    <lineage>
        <taxon>Bacteria</taxon>
        <taxon>Pseudomonadati</taxon>
        <taxon>Pseudomonadota</taxon>
        <taxon>Alphaproteobacteria</taxon>
        <taxon>Rhodobacterales</taxon>
        <taxon>Paracoccaceae</taxon>
        <taxon>Parasedimentitalea</taxon>
    </lineage>
</organism>
<feature type="DNA-binding region" description="H-T-H motif" evidence="5">
    <location>
        <begin position="32"/>
        <end position="51"/>
    </location>
</feature>
<dbReference type="InterPro" id="IPR009057">
    <property type="entry name" value="Homeodomain-like_sf"/>
</dbReference>
<gene>
    <name evidence="7" type="ORF">DL239_09355</name>
</gene>
<dbReference type="SUPFAM" id="SSF46689">
    <property type="entry name" value="Homeodomain-like"/>
    <property type="match status" value="1"/>
</dbReference>
<evidence type="ECO:0000256" key="5">
    <source>
        <dbReference type="PROSITE-ProRule" id="PRU00335"/>
    </source>
</evidence>
<dbReference type="Gene3D" id="1.10.357.10">
    <property type="entry name" value="Tetracycline Repressor, domain 2"/>
    <property type="match status" value="1"/>
</dbReference>
<evidence type="ECO:0000313" key="7">
    <source>
        <dbReference type="EMBL" id="NIZ61183.1"/>
    </source>
</evidence>
<keyword evidence="1" id="KW-0678">Repressor</keyword>
<evidence type="ECO:0000256" key="1">
    <source>
        <dbReference type="ARBA" id="ARBA00022491"/>
    </source>
</evidence>
<dbReference type="PANTHER" id="PTHR30055">
    <property type="entry name" value="HTH-TYPE TRANSCRIPTIONAL REGULATOR RUTR"/>
    <property type="match status" value="1"/>
</dbReference>
<dbReference type="InterPro" id="IPR050109">
    <property type="entry name" value="HTH-type_TetR-like_transc_reg"/>
</dbReference>
<feature type="domain" description="HTH tetR-type" evidence="6">
    <location>
        <begin position="9"/>
        <end position="69"/>
    </location>
</feature>
<evidence type="ECO:0000256" key="4">
    <source>
        <dbReference type="ARBA" id="ARBA00023163"/>
    </source>
</evidence>
<dbReference type="InterPro" id="IPR023772">
    <property type="entry name" value="DNA-bd_HTH_TetR-type_CS"/>
</dbReference>
<sequence>MTKSRKSAQERKAEIVETAIRLAGEQGPDRVTTQALADAIGLSQAAIFRHFPTKADIWLAVGKSITSPIVQLDKDVPQDDPLVVLQGLMERHLRQIAQNPAIPAILFSRELHAENDALRHHFETVMVARRAGLARLLEQAQKQRHLNAEVASADIAALLLASIQGLAMRWSLENQGFDLAAEGGRLISVLLGGFSPRSGNAQVLPDNPQ</sequence>
<dbReference type="PRINTS" id="PR00455">
    <property type="entry name" value="HTHTETR"/>
</dbReference>
<dbReference type="EMBL" id="QHLQ01000007">
    <property type="protein sequence ID" value="NIZ61183.1"/>
    <property type="molecule type" value="Genomic_DNA"/>
</dbReference>
<protein>
    <submittedName>
        <fullName evidence="7">TetR/AcrR family transcriptional regulator</fullName>
    </submittedName>
</protein>
<dbReference type="InterPro" id="IPR013572">
    <property type="entry name" value="Tscrpt_reg_MAATS_C"/>
</dbReference>
<dbReference type="PROSITE" id="PS50977">
    <property type="entry name" value="HTH_TETR_2"/>
    <property type="match status" value="1"/>
</dbReference>
<keyword evidence="8" id="KW-1185">Reference proteome</keyword>
<dbReference type="Pfam" id="PF00440">
    <property type="entry name" value="TetR_N"/>
    <property type="match status" value="1"/>
</dbReference>
<keyword evidence="4" id="KW-0804">Transcription</keyword>
<accession>A0ABX0W8E4</accession>
<dbReference type="Pfam" id="PF08361">
    <property type="entry name" value="TetR_C_2"/>
    <property type="match status" value="1"/>
</dbReference>
<name>A0ABX0W8E4_9RHOB</name>
<proteinExistence type="predicted"/>
<dbReference type="PROSITE" id="PS01081">
    <property type="entry name" value="HTH_TETR_1"/>
    <property type="match status" value="1"/>
</dbReference>
<dbReference type="PANTHER" id="PTHR30055:SF240">
    <property type="entry name" value="HTH-TYPE TRANSCRIPTIONAL REGULATOR ACRR"/>
    <property type="match status" value="1"/>
</dbReference>
<dbReference type="Proteomes" id="UP001429564">
    <property type="component" value="Unassembled WGS sequence"/>
</dbReference>
<dbReference type="SUPFAM" id="SSF48498">
    <property type="entry name" value="Tetracyclin repressor-like, C-terminal domain"/>
    <property type="match status" value="1"/>
</dbReference>
<evidence type="ECO:0000256" key="3">
    <source>
        <dbReference type="ARBA" id="ARBA00023125"/>
    </source>
</evidence>
<reference evidence="7 8" key="1">
    <citation type="submission" date="2018-05" db="EMBL/GenBank/DDBJ databases">
        <authorList>
            <person name="Zhang Y.-J."/>
        </authorList>
    </citation>
    <scope>NUCLEOTIDE SEQUENCE [LARGE SCALE GENOMIC DNA]</scope>
    <source>
        <strain evidence="7 8">CY04</strain>
    </source>
</reference>
<dbReference type="InterPro" id="IPR036271">
    <property type="entry name" value="Tet_transcr_reg_TetR-rel_C_sf"/>
</dbReference>
<keyword evidence="3 5" id="KW-0238">DNA-binding</keyword>
<dbReference type="InterPro" id="IPR001647">
    <property type="entry name" value="HTH_TetR"/>
</dbReference>
<comment type="caution">
    <text evidence="7">The sequence shown here is derived from an EMBL/GenBank/DDBJ whole genome shotgun (WGS) entry which is preliminary data.</text>
</comment>
<evidence type="ECO:0000256" key="2">
    <source>
        <dbReference type="ARBA" id="ARBA00023015"/>
    </source>
</evidence>
<evidence type="ECO:0000313" key="8">
    <source>
        <dbReference type="Proteomes" id="UP001429564"/>
    </source>
</evidence>
<keyword evidence="2" id="KW-0805">Transcription regulation</keyword>